<dbReference type="SUPFAM" id="SSF50249">
    <property type="entry name" value="Nucleic acid-binding proteins"/>
    <property type="match status" value="1"/>
</dbReference>
<feature type="binding site" evidence="14">
    <location>
        <begin position="83"/>
        <end position="84"/>
    </location>
    <ligand>
        <name>NAD(+)</name>
        <dbReference type="ChEBI" id="CHEBI:57540"/>
    </ligand>
</feature>
<evidence type="ECO:0000256" key="1">
    <source>
        <dbReference type="ARBA" id="ARBA00004067"/>
    </source>
</evidence>
<dbReference type="Pfam" id="PF03120">
    <property type="entry name" value="OB_DNA_ligase"/>
    <property type="match status" value="1"/>
</dbReference>
<keyword evidence="14" id="KW-0464">Manganese</keyword>
<evidence type="ECO:0000256" key="13">
    <source>
        <dbReference type="ARBA" id="ARBA00060881"/>
    </source>
</evidence>
<keyword evidence="15" id="KW-0175">Coiled coil</keyword>
<feature type="binding site" evidence="14">
    <location>
        <begin position="34"/>
        <end position="38"/>
    </location>
    <ligand>
        <name>NAD(+)</name>
        <dbReference type="ChEBI" id="CHEBI:57540"/>
    </ligand>
</feature>
<evidence type="ECO:0000256" key="11">
    <source>
        <dbReference type="ARBA" id="ARBA00023204"/>
    </source>
</evidence>
<dbReference type="GO" id="GO:0006281">
    <property type="term" value="P:DNA repair"/>
    <property type="evidence" value="ECO:0007669"/>
    <property type="project" value="UniProtKB-KW"/>
</dbReference>
<dbReference type="Pfam" id="PF12826">
    <property type="entry name" value="HHH_2"/>
    <property type="match status" value="1"/>
</dbReference>
<dbReference type="AlphaFoldDB" id="A0A1G1Y3N6"/>
<dbReference type="FunFam" id="3.30.470.30:FF:000001">
    <property type="entry name" value="DNA ligase"/>
    <property type="match status" value="1"/>
</dbReference>
<evidence type="ECO:0000256" key="8">
    <source>
        <dbReference type="ARBA" id="ARBA00022833"/>
    </source>
</evidence>
<dbReference type="FunFam" id="1.10.150.20:FF:000007">
    <property type="entry name" value="DNA ligase"/>
    <property type="match status" value="1"/>
</dbReference>
<dbReference type="PIRSF" id="PIRSF001604">
    <property type="entry name" value="LigA"/>
    <property type="match status" value="1"/>
</dbReference>
<dbReference type="InterPro" id="IPR003583">
    <property type="entry name" value="Hlx-hairpin-Hlx_DNA-bd_motif"/>
</dbReference>
<dbReference type="Gene3D" id="3.30.470.30">
    <property type="entry name" value="DNA ligase/mRNA capping enzyme"/>
    <property type="match status" value="1"/>
</dbReference>
<sequence length="664" mass="74384">MTKADAKKRIDKLVAQIDDLRYRYHVLNDPQVTDEVYDSLTRELRELEQRYPEFRRLDSPLQRIGGKPLDKFKKVQHEVRQWSFNDVFEPQELVDWETRITKLLEKQTGKKPKLEYVCELKIDGLHVVLTYRDGLLVQAATRGDGIIGEDVTQNIKTIHSIPLRLRQSINLIAEGEVWLSEVQLERINAERRKTQQPEFANPRNAAAGTIRQLDPKIVAGRKLDCFVYDWSGGATPPPTQAEELSALKKLGFHVNDHHQVCQTINEVIKFWESWGKKKTSQPYWIDGIVVKVNQRAYQTALGYVGKAPRWAIAFKFAAQQATTVVQDIQVQIGRLGTLTPVAHLRPVTLAGTTVQRATLHNQDQIDRLDVRIGDTVVVRKAGDIIPEVVSVLPDLRTGKEKKFVMPKMYQGSKVVRRPGEVAHVLADTNVREVILEKLTHFVSKKALDIDGLGEKVIIQLYNAGVIVDAADIFTLKKDKLLGLERFAEKSAENLIAAIAEKKKIPLARFLYALGIPHVGEETALTLAETFGRLEAVTRADTEKLEAVSDIGPVVAKSIADFFNNKNNQTLLKKFFDAGVTVESAAKQKSGKLLGKKIAITGTLELIGREEAKELIRKAGGDWVSSVSKNTSIVVVGQNAGSKLSRAEKFGVKIINEKEFLSLVR</sequence>
<keyword evidence="5 14" id="KW-0235">DNA replication</keyword>
<dbReference type="InterPro" id="IPR010994">
    <property type="entry name" value="RuvA_2-like"/>
</dbReference>
<feature type="binding site" evidence="14">
    <location>
        <position position="291"/>
    </location>
    <ligand>
        <name>NAD(+)</name>
        <dbReference type="ChEBI" id="CHEBI:57540"/>
    </ligand>
</feature>
<dbReference type="CDD" id="cd00114">
    <property type="entry name" value="LIGANc"/>
    <property type="match status" value="1"/>
</dbReference>
<dbReference type="EC" id="6.5.1.2" evidence="2 14"/>
<dbReference type="InterPro" id="IPR001357">
    <property type="entry name" value="BRCT_dom"/>
</dbReference>
<dbReference type="GO" id="GO:0005829">
    <property type="term" value="C:cytosol"/>
    <property type="evidence" value="ECO:0007669"/>
    <property type="project" value="TreeGrafter"/>
</dbReference>
<dbReference type="SMART" id="SM00532">
    <property type="entry name" value="LIGANc"/>
    <property type="match status" value="1"/>
</dbReference>
<dbReference type="CDD" id="cd17748">
    <property type="entry name" value="BRCT_DNA_ligase_like"/>
    <property type="match status" value="1"/>
</dbReference>
<dbReference type="NCBIfam" id="TIGR00575">
    <property type="entry name" value="dnlj"/>
    <property type="match status" value="1"/>
</dbReference>
<dbReference type="SMART" id="SM00292">
    <property type="entry name" value="BRCT"/>
    <property type="match status" value="1"/>
</dbReference>
<dbReference type="HAMAP" id="MF_01588">
    <property type="entry name" value="DNA_ligase_A"/>
    <property type="match status" value="1"/>
</dbReference>
<dbReference type="EMBL" id="MHIG01000033">
    <property type="protein sequence ID" value="OGY46380.1"/>
    <property type="molecule type" value="Genomic_DNA"/>
</dbReference>
<dbReference type="InterPro" id="IPR013839">
    <property type="entry name" value="DNAligase_adenylation"/>
</dbReference>
<evidence type="ECO:0000256" key="4">
    <source>
        <dbReference type="ARBA" id="ARBA00022598"/>
    </source>
</evidence>
<comment type="catalytic activity">
    <reaction evidence="12 14">
        <text>NAD(+) + (deoxyribonucleotide)n-3'-hydroxyl + 5'-phospho-(deoxyribonucleotide)m = (deoxyribonucleotide)n+m + AMP + beta-nicotinamide D-nucleotide.</text>
        <dbReference type="EC" id="6.5.1.2"/>
    </reaction>
</comment>
<dbReference type="InterPro" id="IPR001679">
    <property type="entry name" value="DNA_ligase"/>
</dbReference>
<evidence type="ECO:0000259" key="16">
    <source>
        <dbReference type="PROSITE" id="PS50172"/>
    </source>
</evidence>
<comment type="cofactor">
    <cofactor evidence="14">
        <name>Mg(2+)</name>
        <dbReference type="ChEBI" id="CHEBI:18420"/>
    </cofactor>
    <cofactor evidence="14">
        <name>Mn(2+)</name>
        <dbReference type="ChEBI" id="CHEBI:29035"/>
    </cofactor>
</comment>
<dbReference type="FunFam" id="1.10.150.20:FF:000006">
    <property type="entry name" value="DNA ligase"/>
    <property type="match status" value="1"/>
</dbReference>
<dbReference type="SUPFAM" id="SSF47781">
    <property type="entry name" value="RuvA domain 2-like"/>
    <property type="match status" value="1"/>
</dbReference>
<feature type="binding site" evidence="14">
    <location>
        <position position="119"/>
    </location>
    <ligand>
        <name>NAD(+)</name>
        <dbReference type="ChEBI" id="CHEBI:57540"/>
    </ligand>
</feature>
<keyword evidence="7 14" id="KW-0227">DNA damage</keyword>
<comment type="caution">
    <text evidence="14">Lacks conserved residue(s) required for the propagation of feature annotation.</text>
</comment>
<keyword evidence="11 14" id="KW-0234">DNA repair</keyword>
<feature type="binding site" evidence="14">
    <location>
        <position position="176"/>
    </location>
    <ligand>
        <name>NAD(+)</name>
        <dbReference type="ChEBI" id="CHEBI:57540"/>
    </ligand>
</feature>
<evidence type="ECO:0000256" key="6">
    <source>
        <dbReference type="ARBA" id="ARBA00022723"/>
    </source>
</evidence>
<dbReference type="SMART" id="SM00278">
    <property type="entry name" value="HhH1"/>
    <property type="match status" value="4"/>
</dbReference>
<dbReference type="Proteomes" id="UP000178385">
    <property type="component" value="Unassembled WGS sequence"/>
</dbReference>
<feature type="binding site" evidence="14">
    <location>
        <position position="142"/>
    </location>
    <ligand>
        <name>NAD(+)</name>
        <dbReference type="ChEBI" id="CHEBI:57540"/>
    </ligand>
</feature>
<keyword evidence="6 14" id="KW-0479">Metal-binding</keyword>
<dbReference type="InterPro" id="IPR036420">
    <property type="entry name" value="BRCT_dom_sf"/>
</dbReference>
<reference evidence="17 18" key="1">
    <citation type="journal article" date="2016" name="Nat. Commun.">
        <title>Thousands of microbial genomes shed light on interconnected biogeochemical processes in an aquifer system.</title>
        <authorList>
            <person name="Anantharaman K."/>
            <person name="Brown C.T."/>
            <person name="Hug L.A."/>
            <person name="Sharon I."/>
            <person name="Castelle C.J."/>
            <person name="Probst A.J."/>
            <person name="Thomas B.C."/>
            <person name="Singh A."/>
            <person name="Wilkins M.J."/>
            <person name="Karaoz U."/>
            <person name="Brodie E.L."/>
            <person name="Williams K.H."/>
            <person name="Hubbard S.S."/>
            <person name="Banfield J.F."/>
        </authorList>
    </citation>
    <scope>NUCLEOTIDE SEQUENCE [LARGE SCALE GENOMIC DNA]</scope>
</reference>
<dbReference type="Pfam" id="PF00533">
    <property type="entry name" value="BRCT"/>
    <property type="match status" value="1"/>
</dbReference>
<proteinExistence type="inferred from homology"/>
<evidence type="ECO:0000313" key="17">
    <source>
        <dbReference type="EMBL" id="OGY46380.1"/>
    </source>
</evidence>
<dbReference type="Pfam" id="PF01653">
    <property type="entry name" value="DNA_ligase_aden"/>
    <property type="match status" value="1"/>
</dbReference>
<dbReference type="NCBIfam" id="NF005932">
    <property type="entry name" value="PRK07956.1"/>
    <property type="match status" value="1"/>
</dbReference>
<dbReference type="InterPro" id="IPR013840">
    <property type="entry name" value="DNAligase_N"/>
</dbReference>
<dbReference type="SUPFAM" id="SSF52113">
    <property type="entry name" value="BRCT domain"/>
    <property type="match status" value="1"/>
</dbReference>
<evidence type="ECO:0000256" key="10">
    <source>
        <dbReference type="ARBA" id="ARBA00023027"/>
    </source>
</evidence>
<dbReference type="Gene3D" id="1.10.150.20">
    <property type="entry name" value="5' to 3' exonuclease, C-terminal subdomain"/>
    <property type="match status" value="2"/>
</dbReference>
<dbReference type="Pfam" id="PF14520">
    <property type="entry name" value="HHH_5"/>
    <property type="match status" value="1"/>
</dbReference>
<evidence type="ECO:0000256" key="14">
    <source>
        <dbReference type="HAMAP-Rule" id="MF_01588"/>
    </source>
</evidence>
<dbReference type="GO" id="GO:0006260">
    <property type="term" value="P:DNA replication"/>
    <property type="evidence" value="ECO:0007669"/>
    <property type="project" value="UniProtKB-KW"/>
</dbReference>
<name>A0A1G1Y3N6_9BACT</name>
<dbReference type="PANTHER" id="PTHR23389">
    <property type="entry name" value="CHROMOSOME TRANSMISSION FIDELITY FACTOR 18"/>
    <property type="match status" value="1"/>
</dbReference>
<dbReference type="SUPFAM" id="SSF56091">
    <property type="entry name" value="DNA ligase/mRNA capping enzyme, catalytic domain"/>
    <property type="match status" value="1"/>
</dbReference>
<keyword evidence="9 14" id="KW-0460">Magnesium</keyword>
<dbReference type="Gene3D" id="3.40.50.10190">
    <property type="entry name" value="BRCT domain"/>
    <property type="match status" value="1"/>
</dbReference>
<keyword evidence="10 14" id="KW-0520">NAD</keyword>
<evidence type="ECO:0000256" key="7">
    <source>
        <dbReference type="ARBA" id="ARBA00022763"/>
    </source>
</evidence>
<evidence type="ECO:0000256" key="2">
    <source>
        <dbReference type="ARBA" id="ARBA00012722"/>
    </source>
</evidence>
<evidence type="ECO:0000256" key="15">
    <source>
        <dbReference type="SAM" id="Coils"/>
    </source>
</evidence>
<comment type="similarity">
    <text evidence="13 14">Belongs to the NAD-dependent DNA ligase family. LigA subfamily.</text>
</comment>
<comment type="function">
    <text evidence="1 14">DNA ligase that catalyzes the formation of phosphodiester linkages between 5'-phosphoryl and 3'-hydroxyl groups in double-stranded DNA using NAD as a coenzyme and as the energy source for the reaction. It is essential for DNA replication and repair of damaged DNA.</text>
</comment>
<keyword evidence="4 14" id="KW-0436">Ligase</keyword>
<dbReference type="InterPro" id="IPR012340">
    <property type="entry name" value="NA-bd_OB-fold"/>
</dbReference>
<feature type="active site" description="N6-AMP-lysine intermediate" evidence="14">
    <location>
        <position position="121"/>
    </location>
</feature>
<protein>
    <recommendedName>
        <fullName evidence="3 14">DNA ligase</fullName>
        <ecNumber evidence="2 14">6.5.1.2</ecNumber>
    </recommendedName>
    <alternativeName>
        <fullName evidence="14">Polydeoxyribonucleotide synthase [NAD(+)]</fullName>
    </alternativeName>
</protein>
<keyword evidence="8 14" id="KW-0862">Zinc</keyword>
<dbReference type="GO" id="GO:0003911">
    <property type="term" value="F:DNA ligase (NAD+) activity"/>
    <property type="evidence" value="ECO:0007669"/>
    <property type="project" value="UniProtKB-UniRule"/>
</dbReference>
<accession>A0A1G1Y3N6</accession>
<dbReference type="FunFam" id="2.40.50.140:FF:000012">
    <property type="entry name" value="DNA ligase"/>
    <property type="match status" value="1"/>
</dbReference>
<feature type="domain" description="BRCT" evidence="16">
    <location>
        <begin position="587"/>
        <end position="664"/>
    </location>
</feature>
<dbReference type="GO" id="GO:0003677">
    <property type="term" value="F:DNA binding"/>
    <property type="evidence" value="ECO:0007669"/>
    <property type="project" value="InterPro"/>
</dbReference>
<evidence type="ECO:0000256" key="9">
    <source>
        <dbReference type="ARBA" id="ARBA00022842"/>
    </source>
</evidence>
<dbReference type="PANTHER" id="PTHR23389:SF9">
    <property type="entry name" value="DNA LIGASE"/>
    <property type="match status" value="1"/>
</dbReference>
<dbReference type="PROSITE" id="PS50172">
    <property type="entry name" value="BRCT"/>
    <property type="match status" value="1"/>
</dbReference>
<feature type="binding site" evidence="14">
    <location>
        <position position="315"/>
    </location>
    <ligand>
        <name>NAD(+)</name>
        <dbReference type="ChEBI" id="CHEBI:57540"/>
    </ligand>
</feature>
<evidence type="ECO:0000256" key="12">
    <source>
        <dbReference type="ARBA" id="ARBA00034005"/>
    </source>
</evidence>
<dbReference type="InterPro" id="IPR041663">
    <property type="entry name" value="DisA/LigA_HHH"/>
</dbReference>
<feature type="coiled-coil region" evidence="15">
    <location>
        <begin position="3"/>
        <end position="57"/>
    </location>
</feature>
<evidence type="ECO:0000313" key="18">
    <source>
        <dbReference type="Proteomes" id="UP000178385"/>
    </source>
</evidence>
<evidence type="ECO:0000256" key="5">
    <source>
        <dbReference type="ARBA" id="ARBA00022705"/>
    </source>
</evidence>
<evidence type="ECO:0000256" key="3">
    <source>
        <dbReference type="ARBA" id="ARBA00013308"/>
    </source>
</evidence>
<dbReference type="GO" id="GO:0046872">
    <property type="term" value="F:metal ion binding"/>
    <property type="evidence" value="ECO:0007669"/>
    <property type="project" value="UniProtKB-KW"/>
</dbReference>
<dbReference type="InterPro" id="IPR004150">
    <property type="entry name" value="NAD_DNA_ligase_OB"/>
</dbReference>
<organism evidence="17 18">
    <name type="scientific">Candidatus Buchananbacteria bacterium RIFCSPHIGHO2_01_FULL_47_11b</name>
    <dbReference type="NCBI Taxonomy" id="1797537"/>
    <lineage>
        <taxon>Bacteria</taxon>
        <taxon>Candidatus Buchananiibacteriota</taxon>
    </lineage>
</organism>
<gene>
    <name evidence="14" type="primary">ligA</name>
    <name evidence="17" type="ORF">A2840_00755</name>
</gene>
<dbReference type="Gene3D" id="2.40.50.140">
    <property type="entry name" value="Nucleic acid-binding proteins"/>
    <property type="match status" value="1"/>
</dbReference>
<dbReference type="Gene3D" id="1.10.287.610">
    <property type="entry name" value="Helix hairpin bin"/>
    <property type="match status" value="1"/>
</dbReference>
<comment type="caution">
    <text evidence="17">The sequence shown here is derived from an EMBL/GenBank/DDBJ whole genome shotgun (WGS) entry which is preliminary data.</text>
</comment>